<protein>
    <submittedName>
        <fullName evidence="3">Putative ATP-grasp superfamily ATP-dependent carboligase</fullName>
    </submittedName>
</protein>
<dbReference type="SUPFAM" id="SSF56059">
    <property type="entry name" value="Glutathione synthetase ATP-binding domain-like"/>
    <property type="match status" value="1"/>
</dbReference>
<evidence type="ECO:0000313" key="3">
    <source>
        <dbReference type="EMBL" id="RCX12383.1"/>
    </source>
</evidence>
<evidence type="ECO:0000313" key="4">
    <source>
        <dbReference type="Proteomes" id="UP000253034"/>
    </source>
</evidence>
<sequence>MNRALITDVHYRMSLAVIRSLGRRKIPVTAVEYENIPVKSALGFYSKYTSQRKLIPCASSDRDTFISSVLELSKQAAQDSGSLPVLIPVGLGSLMAISLNRELLKPHTHFIVPPHESIETANDTGRLIKLADSIGIPCPSTTTLLENESIESLSLRISYPAVIKYREGELLKLGPEKRYRIVKSPSDFAAEFAFMHAQQPYPIVQSYVKGSGYGVSAVFDNNGEPLEIFCHRRIREYPVTGGPSCLCESIWNDRLADYAVRLLKALNWRGVAMVEFKGDLQGEICLMEINPRFWGSLSLSVAAGCDIPFAVYRAALGETAPSPSYGWNEGRYRLNIKMRFILQDLLSLRGYLKASRNKPEFLLEYIKDLLNPFICDGVIDLRDLSPSLRYLLQAFKKHIG</sequence>
<keyword evidence="4" id="KW-1185">Reference proteome</keyword>
<dbReference type="Gene3D" id="3.30.470.20">
    <property type="entry name" value="ATP-grasp fold, B domain"/>
    <property type="match status" value="1"/>
</dbReference>
<gene>
    <name evidence="3" type="ORF">DFR58_12272</name>
</gene>
<dbReference type="InterPro" id="IPR011761">
    <property type="entry name" value="ATP-grasp"/>
</dbReference>
<dbReference type="RefSeq" id="WP_114298999.1">
    <property type="nucleotide sequence ID" value="NZ_QPJT01000022.1"/>
</dbReference>
<evidence type="ECO:0000256" key="1">
    <source>
        <dbReference type="PROSITE-ProRule" id="PRU00409"/>
    </source>
</evidence>
<proteinExistence type="predicted"/>
<keyword evidence="1" id="KW-0067">ATP-binding</keyword>
<name>A0A369ATQ2_9FIRM</name>
<organism evidence="3 4">
    <name type="scientific">Anaerobacterium chartisolvens</name>
    <dbReference type="NCBI Taxonomy" id="1297424"/>
    <lineage>
        <taxon>Bacteria</taxon>
        <taxon>Bacillati</taxon>
        <taxon>Bacillota</taxon>
        <taxon>Clostridia</taxon>
        <taxon>Eubacteriales</taxon>
        <taxon>Oscillospiraceae</taxon>
        <taxon>Anaerobacterium</taxon>
    </lineage>
</organism>
<dbReference type="GO" id="GO:0016874">
    <property type="term" value="F:ligase activity"/>
    <property type="evidence" value="ECO:0007669"/>
    <property type="project" value="UniProtKB-KW"/>
</dbReference>
<reference evidence="3 4" key="1">
    <citation type="submission" date="2018-07" db="EMBL/GenBank/DDBJ databases">
        <title>Genomic Encyclopedia of Type Strains, Phase IV (KMG-IV): sequencing the most valuable type-strain genomes for metagenomic binning, comparative biology and taxonomic classification.</title>
        <authorList>
            <person name="Goeker M."/>
        </authorList>
    </citation>
    <scope>NUCLEOTIDE SEQUENCE [LARGE SCALE GENOMIC DNA]</scope>
    <source>
        <strain evidence="3 4">DSM 27016</strain>
    </source>
</reference>
<dbReference type="GO" id="GO:0005524">
    <property type="term" value="F:ATP binding"/>
    <property type="evidence" value="ECO:0007669"/>
    <property type="project" value="UniProtKB-UniRule"/>
</dbReference>
<keyword evidence="3" id="KW-0436">Ligase</keyword>
<dbReference type="AlphaFoldDB" id="A0A369ATQ2"/>
<dbReference type="Pfam" id="PF15632">
    <property type="entry name" value="ATPgrasp_Ter"/>
    <property type="match status" value="1"/>
</dbReference>
<feature type="domain" description="ATP-grasp" evidence="2">
    <location>
        <begin position="128"/>
        <end position="316"/>
    </location>
</feature>
<dbReference type="OrthoDB" id="5420347at2"/>
<evidence type="ECO:0000259" key="2">
    <source>
        <dbReference type="PROSITE" id="PS50975"/>
    </source>
</evidence>
<comment type="caution">
    <text evidence="3">The sequence shown here is derived from an EMBL/GenBank/DDBJ whole genome shotgun (WGS) entry which is preliminary data.</text>
</comment>
<dbReference type="EMBL" id="QPJT01000022">
    <property type="protein sequence ID" value="RCX12383.1"/>
    <property type="molecule type" value="Genomic_DNA"/>
</dbReference>
<dbReference type="GO" id="GO:0046872">
    <property type="term" value="F:metal ion binding"/>
    <property type="evidence" value="ECO:0007669"/>
    <property type="project" value="InterPro"/>
</dbReference>
<accession>A0A369ATQ2</accession>
<keyword evidence="1" id="KW-0547">Nucleotide-binding</keyword>
<dbReference type="Proteomes" id="UP000253034">
    <property type="component" value="Unassembled WGS sequence"/>
</dbReference>
<dbReference type="PROSITE" id="PS50975">
    <property type="entry name" value="ATP_GRASP"/>
    <property type="match status" value="1"/>
</dbReference>